<name>A0A075AYJ9_ROZAC</name>
<evidence type="ECO:0000313" key="4">
    <source>
        <dbReference type="Proteomes" id="UP000030755"/>
    </source>
</evidence>
<dbReference type="EMBL" id="KE561047">
    <property type="protein sequence ID" value="EPZ33589.1"/>
    <property type="molecule type" value="Genomic_DNA"/>
</dbReference>
<protein>
    <submittedName>
        <fullName evidence="3">Uncharacterized protein</fullName>
    </submittedName>
</protein>
<organism evidence="3 4">
    <name type="scientific">Rozella allomycis (strain CSF55)</name>
    <dbReference type="NCBI Taxonomy" id="988480"/>
    <lineage>
        <taxon>Eukaryota</taxon>
        <taxon>Fungi</taxon>
        <taxon>Fungi incertae sedis</taxon>
        <taxon>Cryptomycota</taxon>
        <taxon>Cryptomycota incertae sedis</taxon>
        <taxon>Rozella</taxon>
    </lineage>
</organism>
<accession>A0A075AYJ9</accession>
<evidence type="ECO:0000256" key="1">
    <source>
        <dbReference type="SAM" id="MobiDB-lite"/>
    </source>
</evidence>
<feature type="region of interest" description="Disordered" evidence="1">
    <location>
        <begin position="95"/>
        <end position="186"/>
    </location>
</feature>
<keyword evidence="2" id="KW-0812">Transmembrane</keyword>
<evidence type="ECO:0000256" key="2">
    <source>
        <dbReference type="SAM" id="Phobius"/>
    </source>
</evidence>
<keyword evidence="4" id="KW-1185">Reference proteome</keyword>
<feature type="compositionally biased region" description="Basic and acidic residues" evidence="1">
    <location>
        <begin position="108"/>
        <end position="128"/>
    </location>
</feature>
<dbReference type="HOGENOM" id="CLU_460155_0_0_1"/>
<keyword evidence="2" id="KW-1133">Transmembrane helix</keyword>
<sequence>MKMRLIQYSIYSNYDGFSSSHTEKMLLSSILTVALTLYSTNVISMLASPVDDSNSQNGINLAAGVARSAHDFDDNSSDHSSDSWTYERITAPPVGAIVAPAPPVDRFPVADKDETGGQDDHTSAAAHDDDNDSLPNSPNPLELAQVDDGGSFNPSLENNENRRDELPPPASAPAAVAGKSGGQDDHSTIKKGIAAVSFLGVVGYLFGGIPELVKQGLVNLSNGESHVATTAASTIVPNVKTVTSPGVTTANSAYTSETTVDAVMSTKPVELPKVSSIVVTGDSTCHVTTEGSTCPGTPSTTVTTTADALPTNNEIAADALPTKTEIKKKLENMEDADIEDIKKKVDEALGEKDSNGNGVNFAEPSPHASFTVKVKDEIRVEDLKEAASEATPDQQIKAWSITQYLNFIGFISVKESVGVFLVILYYSVRGMIPYSFSVSAILKSVKNVKSLKSKTVKKPVVEPLPKEKETSTNAKESLSNNTVVDVEHIKKSIDQVKVKEVEKENIVQEQNENEIVPPNVSVKDTEDFAQVPQDSVAKKEIANKSTVQMDDNNADDNNNGDSNATVVVGGIVAGLGVLGIASFAAYKKHKQSI</sequence>
<keyword evidence="2" id="KW-0472">Membrane</keyword>
<gene>
    <name evidence="3" type="ORF">O9G_000364</name>
</gene>
<reference evidence="3 4" key="1">
    <citation type="journal article" date="2013" name="Curr. Biol.">
        <title>Shared signatures of parasitism and phylogenomics unite Cryptomycota and microsporidia.</title>
        <authorList>
            <person name="James T.Y."/>
            <person name="Pelin A."/>
            <person name="Bonen L."/>
            <person name="Ahrendt S."/>
            <person name="Sain D."/>
            <person name="Corradi N."/>
            <person name="Stajich J.E."/>
        </authorList>
    </citation>
    <scope>NUCLEOTIDE SEQUENCE [LARGE SCALE GENOMIC DNA]</scope>
    <source>
        <strain evidence="3 4">CSF55</strain>
    </source>
</reference>
<feature type="transmembrane region" description="Helical" evidence="2">
    <location>
        <begin position="566"/>
        <end position="586"/>
    </location>
</feature>
<dbReference type="Proteomes" id="UP000030755">
    <property type="component" value="Unassembled WGS sequence"/>
</dbReference>
<dbReference type="AlphaFoldDB" id="A0A075AYJ9"/>
<evidence type="ECO:0000313" key="3">
    <source>
        <dbReference type="EMBL" id="EPZ33589.1"/>
    </source>
</evidence>
<proteinExistence type="predicted"/>